<dbReference type="Proteomes" id="UP001210925">
    <property type="component" value="Unassembled WGS sequence"/>
</dbReference>
<reference evidence="5" key="1">
    <citation type="submission" date="2020-05" db="EMBL/GenBank/DDBJ databases">
        <title>Phylogenomic resolution of chytrid fungi.</title>
        <authorList>
            <person name="Stajich J.E."/>
            <person name="Amses K."/>
            <person name="Simmons R."/>
            <person name="Seto K."/>
            <person name="Myers J."/>
            <person name="Bonds A."/>
            <person name="Quandt C.A."/>
            <person name="Barry K."/>
            <person name="Liu P."/>
            <person name="Grigoriev I."/>
            <person name="Longcore J.E."/>
            <person name="James T.Y."/>
        </authorList>
    </citation>
    <scope>NUCLEOTIDE SEQUENCE</scope>
    <source>
        <strain evidence="5">PLAUS21</strain>
    </source>
</reference>
<evidence type="ECO:0000313" key="5">
    <source>
        <dbReference type="EMBL" id="KAJ3257800.1"/>
    </source>
</evidence>
<comment type="caution">
    <text evidence="5">The sequence shown here is derived from an EMBL/GenBank/DDBJ whole genome shotgun (WGS) entry which is preliminary data.</text>
</comment>
<evidence type="ECO:0000259" key="4">
    <source>
        <dbReference type="PROSITE" id="PS50002"/>
    </source>
</evidence>
<keyword evidence="1 2" id="KW-0728">SH3 domain</keyword>
<sequence length="538" mass="60319">MRTVNTDLDHRSNSKREPSIYVFPENRDIYSSQATFSDLPTSPNAFAPLLPVTKDTNYLNSPVYKPGFAPHQSSYYNYEMDYLQHTYPQQLVGPSQETFSPRNIYNQSQPNLNVYQSMIQVLPEQNVCASPMVDVDVMPPKLDVENESELPHLKEKVKKYVESLTIKGNMKAVFEKYGEDGVTISSGMQSHPAHPENSTDNKSEVSSADGRAKSTSLEALSNALKMPSKRLEESLLKSPIASQVSISNSPFVDPNLPLKPEITPAISSPQAKLDTIYEEPCHALPDIEGMLFERSDSVDSRSVNTPNSVSASNLSRWSNIEMPFIMKKRFEENVTPDIWQNGIPNKIIFFAHGENAVQIFASFVQFLVFKSNIIRRAVFQFTPTKDDEIAINIGDELEIERHLFNGFCFGNNITTASEGLFPAKCIEPPFSPVLELVYVNTINSTPIETPQKVLYASQTFPNLVHIQRLRSNVNAINEKLQQVISDTGNKIKIILCGDSQVCHYLETNLLIGDPKLDLSVISDDYDIKSGKYPTFLTC</sequence>
<dbReference type="AlphaFoldDB" id="A0AAD5Y8K4"/>
<proteinExistence type="predicted"/>
<dbReference type="SMART" id="SM00326">
    <property type="entry name" value="SH3"/>
    <property type="match status" value="1"/>
</dbReference>
<dbReference type="PROSITE" id="PS50002">
    <property type="entry name" value="SH3"/>
    <property type="match status" value="1"/>
</dbReference>
<evidence type="ECO:0000256" key="1">
    <source>
        <dbReference type="ARBA" id="ARBA00022443"/>
    </source>
</evidence>
<dbReference type="SUPFAM" id="SSF50044">
    <property type="entry name" value="SH3-domain"/>
    <property type="match status" value="1"/>
</dbReference>
<gene>
    <name evidence="5" type="ORF">HK103_004268</name>
</gene>
<keyword evidence="6" id="KW-1185">Reference proteome</keyword>
<evidence type="ECO:0000313" key="6">
    <source>
        <dbReference type="Proteomes" id="UP001210925"/>
    </source>
</evidence>
<accession>A0AAD5Y8K4</accession>
<feature type="compositionally biased region" description="Basic and acidic residues" evidence="3">
    <location>
        <begin position="193"/>
        <end position="203"/>
    </location>
</feature>
<name>A0AAD5Y8K4_9FUNG</name>
<dbReference type="InterPro" id="IPR036028">
    <property type="entry name" value="SH3-like_dom_sf"/>
</dbReference>
<feature type="region of interest" description="Disordered" evidence="3">
    <location>
        <begin position="184"/>
        <end position="212"/>
    </location>
</feature>
<evidence type="ECO:0000256" key="3">
    <source>
        <dbReference type="SAM" id="MobiDB-lite"/>
    </source>
</evidence>
<feature type="domain" description="SH3" evidence="4">
    <location>
        <begin position="370"/>
        <end position="431"/>
    </location>
</feature>
<protein>
    <recommendedName>
        <fullName evidence="4">SH3 domain-containing protein</fullName>
    </recommendedName>
</protein>
<organism evidence="5 6">
    <name type="scientific">Boothiomyces macroporosus</name>
    <dbReference type="NCBI Taxonomy" id="261099"/>
    <lineage>
        <taxon>Eukaryota</taxon>
        <taxon>Fungi</taxon>
        <taxon>Fungi incertae sedis</taxon>
        <taxon>Chytridiomycota</taxon>
        <taxon>Chytridiomycota incertae sedis</taxon>
        <taxon>Chytridiomycetes</taxon>
        <taxon>Rhizophydiales</taxon>
        <taxon>Terramycetaceae</taxon>
        <taxon>Boothiomyces</taxon>
    </lineage>
</organism>
<dbReference type="EMBL" id="JADGKB010000034">
    <property type="protein sequence ID" value="KAJ3257800.1"/>
    <property type="molecule type" value="Genomic_DNA"/>
</dbReference>
<dbReference type="InterPro" id="IPR001452">
    <property type="entry name" value="SH3_domain"/>
</dbReference>
<evidence type="ECO:0000256" key="2">
    <source>
        <dbReference type="PROSITE-ProRule" id="PRU00192"/>
    </source>
</evidence>
<dbReference type="Gene3D" id="2.30.30.40">
    <property type="entry name" value="SH3 Domains"/>
    <property type="match status" value="1"/>
</dbReference>